<keyword evidence="3" id="KW-1185">Reference proteome</keyword>
<keyword evidence="1" id="KW-0472">Membrane</keyword>
<keyword evidence="1" id="KW-0812">Transmembrane</keyword>
<dbReference type="Proteomes" id="UP000284177">
    <property type="component" value="Unassembled WGS sequence"/>
</dbReference>
<name>A0A419SUT8_9FIRM</name>
<evidence type="ECO:0000313" key="2">
    <source>
        <dbReference type="EMBL" id="RKD28977.1"/>
    </source>
</evidence>
<proteinExistence type="predicted"/>
<feature type="transmembrane region" description="Helical" evidence="1">
    <location>
        <begin position="7"/>
        <end position="24"/>
    </location>
</feature>
<gene>
    <name evidence="2" type="ORF">BET03_06390</name>
</gene>
<accession>A0A419SUT8</accession>
<sequence>MIKKRNIFLDLLIISVFIGLLLGIKCFKYPERLSSDYSKGIGEKILIEDERFWGIPLTGKLQNF</sequence>
<keyword evidence="1" id="KW-1133">Transmembrane helix</keyword>
<comment type="caution">
    <text evidence="2">The sequence shown here is derived from an EMBL/GenBank/DDBJ whole genome shotgun (WGS) entry which is preliminary data.</text>
</comment>
<protein>
    <submittedName>
        <fullName evidence="2">Uncharacterized protein</fullName>
    </submittedName>
</protein>
<organism evidence="2 3">
    <name type="scientific">Thermohalobacter berrensis</name>
    <dbReference type="NCBI Taxonomy" id="99594"/>
    <lineage>
        <taxon>Bacteria</taxon>
        <taxon>Bacillati</taxon>
        <taxon>Bacillota</taxon>
        <taxon>Tissierellia</taxon>
        <taxon>Tissierellales</taxon>
        <taxon>Thermohalobacteraceae</taxon>
        <taxon>Thermohalobacter</taxon>
    </lineage>
</organism>
<dbReference type="AlphaFoldDB" id="A0A419SUT8"/>
<dbReference type="EMBL" id="MCIB01000039">
    <property type="protein sequence ID" value="RKD28977.1"/>
    <property type="molecule type" value="Genomic_DNA"/>
</dbReference>
<evidence type="ECO:0000313" key="3">
    <source>
        <dbReference type="Proteomes" id="UP000284177"/>
    </source>
</evidence>
<dbReference type="OrthoDB" id="9905318at2"/>
<dbReference type="RefSeq" id="WP_120170637.1">
    <property type="nucleotide sequence ID" value="NZ_MCIB01000039.1"/>
</dbReference>
<evidence type="ECO:0000256" key="1">
    <source>
        <dbReference type="SAM" id="Phobius"/>
    </source>
</evidence>
<reference evidence="2 3" key="1">
    <citation type="submission" date="2016-08" db="EMBL/GenBank/DDBJ databases">
        <title>Novel Firmicutes and Novel Genomes.</title>
        <authorList>
            <person name="Poppleton D.I."/>
            <person name="Gribaldo S."/>
        </authorList>
    </citation>
    <scope>NUCLEOTIDE SEQUENCE [LARGE SCALE GENOMIC DNA]</scope>
    <source>
        <strain evidence="2 3">CTT3</strain>
    </source>
</reference>